<dbReference type="WBParaSite" id="ES5_v2.g15664.t1">
    <property type="protein sequence ID" value="ES5_v2.g15664.t1"/>
    <property type="gene ID" value="ES5_v2.g15664"/>
</dbReference>
<evidence type="ECO:0000313" key="2">
    <source>
        <dbReference type="WBParaSite" id="ES5_v2.g15664.t1"/>
    </source>
</evidence>
<protein>
    <submittedName>
        <fullName evidence="2">Bindin</fullName>
    </submittedName>
</protein>
<reference evidence="2" key="1">
    <citation type="submission" date="2022-11" db="UniProtKB">
        <authorList>
            <consortium name="WormBaseParasite"/>
        </authorList>
    </citation>
    <scope>IDENTIFICATION</scope>
</reference>
<sequence>MFDNCKFCVTVLLLYKCVGEYLIEQFAKNGEVIPEKYDGPVYDDMNVVIDSNNNVDEQPFSVNDTAFEDEPRLFTFDLEEAPIFRGKRQSGFQPSAPVRSASTGAAIVARVDSTSDIVPYDAHVDPDFPAEAPVARGLKNVPEGWNLDKEIDYEFQRGYRKGSNGANPSYSGQHPQASSHGGGMESDVGGNSGGMMQGPYIDSGASMGGASGYGGGYSGMGSGAGY</sequence>
<accession>A0AC34FEW2</accession>
<dbReference type="Proteomes" id="UP000887579">
    <property type="component" value="Unplaced"/>
</dbReference>
<proteinExistence type="predicted"/>
<organism evidence="1 2">
    <name type="scientific">Panagrolaimus sp. ES5</name>
    <dbReference type="NCBI Taxonomy" id="591445"/>
    <lineage>
        <taxon>Eukaryota</taxon>
        <taxon>Metazoa</taxon>
        <taxon>Ecdysozoa</taxon>
        <taxon>Nematoda</taxon>
        <taxon>Chromadorea</taxon>
        <taxon>Rhabditida</taxon>
        <taxon>Tylenchina</taxon>
        <taxon>Panagrolaimomorpha</taxon>
        <taxon>Panagrolaimoidea</taxon>
        <taxon>Panagrolaimidae</taxon>
        <taxon>Panagrolaimus</taxon>
    </lineage>
</organism>
<name>A0AC34FEW2_9BILA</name>
<evidence type="ECO:0000313" key="1">
    <source>
        <dbReference type="Proteomes" id="UP000887579"/>
    </source>
</evidence>